<evidence type="ECO:0000313" key="2">
    <source>
        <dbReference type="EMBL" id="KAK2180203.1"/>
    </source>
</evidence>
<dbReference type="Proteomes" id="UP001209878">
    <property type="component" value="Unassembled WGS sequence"/>
</dbReference>
<keyword evidence="3" id="KW-1185">Reference proteome</keyword>
<reference evidence="2" key="1">
    <citation type="journal article" date="2023" name="Mol. Biol. Evol.">
        <title>Third-Generation Sequencing Reveals the Adaptive Role of the Epigenome in Three Deep-Sea Polychaetes.</title>
        <authorList>
            <person name="Perez M."/>
            <person name="Aroh O."/>
            <person name="Sun Y."/>
            <person name="Lan Y."/>
            <person name="Juniper S.K."/>
            <person name="Young C.R."/>
            <person name="Angers B."/>
            <person name="Qian P.Y."/>
        </authorList>
    </citation>
    <scope>NUCLEOTIDE SEQUENCE</scope>
    <source>
        <strain evidence="2">R07B-5</strain>
    </source>
</reference>
<evidence type="ECO:0000256" key="1">
    <source>
        <dbReference type="SAM" id="MobiDB-lite"/>
    </source>
</evidence>
<accession>A0AAD9NTL3</accession>
<dbReference type="EMBL" id="JAODUO010000453">
    <property type="protein sequence ID" value="KAK2180203.1"/>
    <property type="molecule type" value="Genomic_DNA"/>
</dbReference>
<gene>
    <name evidence="2" type="ORF">NP493_453g01003</name>
</gene>
<organism evidence="2 3">
    <name type="scientific">Ridgeia piscesae</name>
    <name type="common">Tubeworm</name>
    <dbReference type="NCBI Taxonomy" id="27915"/>
    <lineage>
        <taxon>Eukaryota</taxon>
        <taxon>Metazoa</taxon>
        <taxon>Spiralia</taxon>
        <taxon>Lophotrochozoa</taxon>
        <taxon>Annelida</taxon>
        <taxon>Polychaeta</taxon>
        <taxon>Sedentaria</taxon>
        <taxon>Canalipalpata</taxon>
        <taxon>Sabellida</taxon>
        <taxon>Siboglinidae</taxon>
        <taxon>Ridgeia</taxon>
    </lineage>
</organism>
<name>A0AAD9NTL3_RIDPI</name>
<dbReference type="AlphaFoldDB" id="A0AAD9NTL3"/>
<protein>
    <submittedName>
        <fullName evidence="2">Uncharacterized protein</fullName>
    </submittedName>
</protein>
<evidence type="ECO:0000313" key="3">
    <source>
        <dbReference type="Proteomes" id="UP001209878"/>
    </source>
</evidence>
<comment type="caution">
    <text evidence="2">The sequence shown here is derived from an EMBL/GenBank/DDBJ whole genome shotgun (WGS) entry which is preliminary data.</text>
</comment>
<sequence>MDVAQQRDIDIDRPSRSAQRWPPMSRWQNMRGLFDNESMTQLLDAYRMENLLDSDVSNTNSVLMMDPVVNNSWIGKSLIARTNVKPDRGLTSEEPSVMFARKQPSDDKQRFDLQRTHLLLYLQQQRPHT</sequence>
<feature type="region of interest" description="Disordered" evidence="1">
    <location>
        <begin position="1"/>
        <end position="21"/>
    </location>
</feature>
<feature type="compositionally biased region" description="Basic and acidic residues" evidence="1">
    <location>
        <begin position="1"/>
        <end position="15"/>
    </location>
</feature>
<proteinExistence type="predicted"/>